<dbReference type="RefSeq" id="WP_145277582.1">
    <property type="nucleotide sequence ID" value="NZ_CP036272.1"/>
</dbReference>
<sequence length="255" mass="28824">MSTTIPEPELQQQFDRDGYVAFPQYLDHGEMTELVANVDRFIGDVLPRLPAEHVFYEDRDDAATLKQIQQLGQYDAWFHQLLTVGRFPDLAQRLLDGPVVPRNMQYFNKPPAVGQPTPAHQDGYYFMLDPCEAVTMWLALEDVDQETGCVRYVQSSHKQGMREHARTGTLGFSQGIVDYPTDSDRLNEVAFPAGPGDLLVHHAMTIHRADGNRSATRSRRALGLIYYSERAQEDAEAHAAYQQRLAADMKSANQI</sequence>
<dbReference type="PANTHER" id="PTHR20883:SF46">
    <property type="entry name" value="PHYTANOYL-COA HYDROXYLASE"/>
    <property type="match status" value="1"/>
</dbReference>
<dbReference type="PANTHER" id="PTHR20883">
    <property type="entry name" value="PHYTANOYL-COA DIOXYGENASE DOMAIN CONTAINING 1"/>
    <property type="match status" value="1"/>
</dbReference>
<proteinExistence type="predicted"/>
<name>A0A517T2S2_9BACT</name>
<keyword evidence="2" id="KW-1185">Reference proteome</keyword>
<dbReference type="GO" id="GO:0016706">
    <property type="term" value="F:2-oxoglutarate-dependent dioxygenase activity"/>
    <property type="evidence" value="ECO:0007669"/>
    <property type="project" value="UniProtKB-ARBA"/>
</dbReference>
<dbReference type="SUPFAM" id="SSF51197">
    <property type="entry name" value="Clavaminate synthase-like"/>
    <property type="match status" value="1"/>
</dbReference>
<dbReference type="Pfam" id="PF05721">
    <property type="entry name" value="PhyH"/>
    <property type="match status" value="1"/>
</dbReference>
<reference evidence="1 2" key="1">
    <citation type="submission" date="2019-02" db="EMBL/GenBank/DDBJ databases">
        <title>Deep-cultivation of Planctomycetes and their phenomic and genomic characterization uncovers novel biology.</title>
        <authorList>
            <person name="Wiegand S."/>
            <person name="Jogler M."/>
            <person name="Boedeker C."/>
            <person name="Pinto D."/>
            <person name="Vollmers J."/>
            <person name="Rivas-Marin E."/>
            <person name="Kohn T."/>
            <person name="Peeters S.H."/>
            <person name="Heuer A."/>
            <person name="Rast P."/>
            <person name="Oberbeckmann S."/>
            <person name="Bunk B."/>
            <person name="Jeske O."/>
            <person name="Meyerdierks A."/>
            <person name="Storesund J.E."/>
            <person name="Kallscheuer N."/>
            <person name="Luecker S."/>
            <person name="Lage O.M."/>
            <person name="Pohl T."/>
            <person name="Merkel B.J."/>
            <person name="Hornburger P."/>
            <person name="Mueller R.-W."/>
            <person name="Bruemmer F."/>
            <person name="Labrenz M."/>
            <person name="Spormann A.M."/>
            <person name="Op den Camp H."/>
            <person name="Overmann J."/>
            <person name="Amann R."/>
            <person name="Jetten M.S.M."/>
            <person name="Mascher T."/>
            <person name="Medema M.H."/>
            <person name="Devos D.P."/>
            <person name="Kaster A.-K."/>
            <person name="Ovreas L."/>
            <person name="Rohde M."/>
            <person name="Galperin M.Y."/>
            <person name="Jogler C."/>
        </authorList>
    </citation>
    <scope>NUCLEOTIDE SEQUENCE [LARGE SCALE GENOMIC DNA]</scope>
    <source>
        <strain evidence="1 2">SV_7m_r</strain>
    </source>
</reference>
<evidence type="ECO:0000313" key="2">
    <source>
        <dbReference type="Proteomes" id="UP000315003"/>
    </source>
</evidence>
<dbReference type="InterPro" id="IPR008775">
    <property type="entry name" value="Phytyl_CoA_dOase-like"/>
</dbReference>
<accession>A0A517T2S2</accession>
<dbReference type="Proteomes" id="UP000315003">
    <property type="component" value="Chromosome"/>
</dbReference>
<dbReference type="EMBL" id="CP036272">
    <property type="protein sequence ID" value="QDT62674.1"/>
    <property type="molecule type" value="Genomic_DNA"/>
</dbReference>
<keyword evidence="1" id="KW-0560">Oxidoreductase</keyword>
<dbReference type="Gene3D" id="2.60.120.620">
    <property type="entry name" value="q2cbj1_9rhob like domain"/>
    <property type="match status" value="1"/>
</dbReference>
<dbReference type="EC" id="1.14.11.35" evidence="1"/>
<dbReference type="GO" id="GO:0005506">
    <property type="term" value="F:iron ion binding"/>
    <property type="evidence" value="ECO:0007669"/>
    <property type="project" value="UniProtKB-ARBA"/>
</dbReference>
<protein>
    <submittedName>
        <fullName evidence="1">1-deoxypentalenic acid 11-beta-hydroxylase</fullName>
        <ecNumber evidence="1">1.14.11.35</ecNumber>
    </submittedName>
</protein>
<organism evidence="1 2">
    <name type="scientific">Stieleria bergensis</name>
    <dbReference type="NCBI Taxonomy" id="2528025"/>
    <lineage>
        <taxon>Bacteria</taxon>
        <taxon>Pseudomonadati</taxon>
        <taxon>Planctomycetota</taxon>
        <taxon>Planctomycetia</taxon>
        <taxon>Pirellulales</taxon>
        <taxon>Pirellulaceae</taxon>
        <taxon>Stieleria</taxon>
    </lineage>
</organism>
<gene>
    <name evidence="1" type="primary">ptlH</name>
    <name evidence="1" type="ORF">SV7mr_52240</name>
</gene>
<evidence type="ECO:0000313" key="1">
    <source>
        <dbReference type="EMBL" id="QDT62674.1"/>
    </source>
</evidence>
<dbReference type="AlphaFoldDB" id="A0A517T2S2"/>
<dbReference type="OrthoDB" id="9814777at2"/>